<accession>A0A239MYN2</accession>
<dbReference type="Gene3D" id="2.130.10.10">
    <property type="entry name" value="YVTN repeat-like/Quinoprotein amine dehydrogenase"/>
    <property type="match status" value="1"/>
</dbReference>
<dbReference type="EMBL" id="FZPH01000007">
    <property type="protein sequence ID" value="SNT47620.1"/>
    <property type="molecule type" value="Genomic_DNA"/>
</dbReference>
<keyword evidence="1" id="KW-0732">Signal</keyword>
<evidence type="ECO:0000313" key="2">
    <source>
        <dbReference type="EMBL" id="SNT47620.1"/>
    </source>
</evidence>
<evidence type="ECO:0000256" key="1">
    <source>
        <dbReference type="SAM" id="SignalP"/>
    </source>
</evidence>
<dbReference type="AlphaFoldDB" id="A0A239MYN2"/>
<dbReference type="RefSeq" id="WP_089250437.1">
    <property type="nucleotide sequence ID" value="NZ_FZPH01000007.1"/>
</dbReference>
<name>A0A239MYN2_9ACTN</name>
<feature type="chain" id="PRO_5013235333" description="Photosynthesis system II assembly factor Ycf48/Hcf136-like domain-containing protein" evidence="1">
    <location>
        <begin position="30"/>
        <end position="351"/>
    </location>
</feature>
<protein>
    <recommendedName>
        <fullName evidence="4">Photosynthesis system II assembly factor Ycf48/Hcf136-like domain-containing protein</fullName>
    </recommendedName>
</protein>
<keyword evidence="3" id="KW-1185">Reference proteome</keyword>
<organism evidence="2 3">
    <name type="scientific">Asanoa hainanensis</name>
    <dbReference type="NCBI Taxonomy" id="560556"/>
    <lineage>
        <taxon>Bacteria</taxon>
        <taxon>Bacillati</taxon>
        <taxon>Actinomycetota</taxon>
        <taxon>Actinomycetes</taxon>
        <taxon>Micromonosporales</taxon>
        <taxon>Micromonosporaceae</taxon>
        <taxon>Asanoa</taxon>
    </lineage>
</organism>
<dbReference type="InterPro" id="IPR015943">
    <property type="entry name" value="WD40/YVTN_repeat-like_dom_sf"/>
</dbReference>
<reference evidence="2 3" key="1">
    <citation type="submission" date="2017-06" db="EMBL/GenBank/DDBJ databases">
        <authorList>
            <person name="Kim H.J."/>
            <person name="Triplett B.A."/>
        </authorList>
    </citation>
    <scope>NUCLEOTIDE SEQUENCE [LARGE SCALE GENOMIC DNA]</scope>
    <source>
        <strain evidence="2 3">CGMCC 4.5593</strain>
    </source>
</reference>
<dbReference type="OrthoDB" id="9813892at2"/>
<gene>
    <name evidence="2" type="ORF">SAMN05421812_1072</name>
</gene>
<dbReference type="PROSITE" id="PS51257">
    <property type="entry name" value="PROKAR_LIPOPROTEIN"/>
    <property type="match status" value="1"/>
</dbReference>
<feature type="signal peptide" evidence="1">
    <location>
        <begin position="1"/>
        <end position="29"/>
    </location>
</feature>
<dbReference type="SUPFAM" id="SSF110296">
    <property type="entry name" value="Oligoxyloglucan reducing end-specific cellobiohydrolase"/>
    <property type="match status" value="1"/>
</dbReference>
<dbReference type="Proteomes" id="UP000198362">
    <property type="component" value="Unassembled WGS sequence"/>
</dbReference>
<sequence length="351" mass="37035">MRMIVSLWGKGIGVLAVLAIAGCASPAPAAPPPADLAVVGAPQVHFVDADHGFALASSCADECGVWLANTSDGGTTWQSHQVPGLRYPSGEDPRVMLRVLDGSRVALDGYDGDRRWFTADAGATWTEPPVRPDGVVQSIPAGGLAQVESNAGAPIGIVVLLPDGRSARLATPPIAPLTELMTDVTVGADGSAWVEGSDDDRSWLFVSRDRGRSWREVPLPAAAAEPGRPQRTTGRLAVADGRTAFLVDGSGYRLWRTTDDGRRWEPLKAPIAKPTEDVGLTASPEADGGLTVFDVLTGRSFTLRGNAFVPAAQQRPAVRVGARFLAGSGASGREQPYVHSADRQTWTELRF</sequence>
<evidence type="ECO:0008006" key="4">
    <source>
        <dbReference type="Google" id="ProtNLM"/>
    </source>
</evidence>
<evidence type="ECO:0000313" key="3">
    <source>
        <dbReference type="Proteomes" id="UP000198362"/>
    </source>
</evidence>
<proteinExistence type="predicted"/>